<dbReference type="Pfam" id="PF00496">
    <property type="entry name" value="SBP_bac_5"/>
    <property type="match status" value="1"/>
</dbReference>
<keyword evidence="3 5" id="KW-0732">Signal</keyword>
<feature type="compositionally biased region" description="Basic and acidic residues" evidence="4">
    <location>
        <begin position="275"/>
        <end position="308"/>
    </location>
</feature>
<dbReference type="EMBL" id="JABVBA010000003">
    <property type="protein sequence ID" value="NVF11272.1"/>
    <property type="molecule type" value="Genomic_DNA"/>
</dbReference>
<dbReference type="InterPro" id="IPR039424">
    <property type="entry name" value="SBP_5"/>
</dbReference>
<evidence type="ECO:0000313" key="8">
    <source>
        <dbReference type="Proteomes" id="UP000540919"/>
    </source>
</evidence>
<feature type="region of interest" description="Disordered" evidence="4">
    <location>
        <begin position="28"/>
        <end position="51"/>
    </location>
</feature>
<dbReference type="RefSeq" id="WP_176269642.1">
    <property type="nucleotide sequence ID" value="NZ_JABVBA010000003.1"/>
</dbReference>
<dbReference type="InterPro" id="IPR000914">
    <property type="entry name" value="SBP_5_dom"/>
</dbReference>
<feature type="domain" description="Solute-binding protein family 5" evidence="6">
    <location>
        <begin position="127"/>
        <end position="632"/>
    </location>
</feature>
<feature type="chain" id="PRO_5045225193" evidence="5">
    <location>
        <begin position="24"/>
        <end position="714"/>
    </location>
</feature>
<keyword evidence="8" id="KW-1185">Reference proteome</keyword>
<dbReference type="Proteomes" id="UP000540919">
    <property type="component" value="Unassembled WGS sequence"/>
</dbReference>
<feature type="region of interest" description="Disordered" evidence="4">
    <location>
        <begin position="275"/>
        <end position="315"/>
    </location>
</feature>
<dbReference type="PANTHER" id="PTHR30290">
    <property type="entry name" value="PERIPLASMIC BINDING COMPONENT OF ABC TRANSPORTER"/>
    <property type="match status" value="1"/>
</dbReference>
<feature type="compositionally biased region" description="Low complexity" evidence="4">
    <location>
        <begin position="33"/>
        <end position="47"/>
    </location>
</feature>
<evidence type="ECO:0000313" key="7">
    <source>
        <dbReference type="EMBL" id="NVF11272.1"/>
    </source>
</evidence>
<organism evidence="7 8">
    <name type="scientific">Anaerococcus faecalis</name>
    <dbReference type="NCBI Taxonomy" id="2742993"/>
    <lineage>
        <taxon>Bacteria</taxon>
        <taxon>Bacillati</taxon>
        <taxon>Bacillota</taxon>
        <taxon>Tissierellia</taxon>
        <taxon>Tissierellales</taxon>
        <taxon>Peptoniphilaceae</taxon>
        <taxon>Anaerococcus</taxon>
    </lineage>
</organism>
<sequence length="714" mass="80269">MNVKKVFSQAFAFGLALTLTACGGSNKDDSNKDNNASNSPSTPASNSKGDAEVDNFKAQTNDNTLVVGVDSIGGEFIQGFNNGTNDVTAREFMGIQGAASYDTYIKDRNGKYNWNPTVLEEEPKTVKNDDGSSTTTFKLKKDLKWSDGEAITVDDYLFKSLLHSSKDYSVITGSTEIGADSIKGYNDYREGKTDEFVGLKKIDDNTFEATIDSSFLPYFEEEYLKAFNARPIHYIAPNLKVEGSKLALKDGYELSEDDKKAYIESLDQQIKAEQEAYDEKVKDAGEEDADAKKEHEEKKKNLEDKKSAAENGGDIDPTKMLVEQAMIFDANDYRKKPAVTCGPYKFVSFENNMVKLALNENYAGDFEGHKATIPNVIIQAINTEIAVDLVKNGDIDIYEQEMNGSKIDQMRKAADEGKLSYVSYDRNGYGCLKFLTDRGPTQYKEVRQAIAFLMDRNDFVQNFAGGYAVVTNGMYGSSQWMYKERGADVESKLTNYTLNIDEANKRLDASPYKFEKDGKTPWDAQKAQEQYKSNASSFDYYRYDENGKKLQINQFGAKQSEITTLLSNQLPDNAKQVGLEYNVQAGDFNTLLNYMYNPKEGDAAEYTAFNMGNGFGTPFDPYYQYNSKGNDNTTKTNDPKADEITVKLRQTDPSKKDEYLDRWEEFQQWYNDYLPEIPLYSNQVHSAASSRVEGFEGVTPEWGVSCQINQMSLK</sequence>
<dbReference type="PANTHER" id="PTHR30290:SF9">
    <property type="entry name" value="OLIGOPEPTIDE-BINDING PROTEIN APPA"/>
    <property type="match status" value="1"/>
</dbReference>
<name>A0ABX2N987_9FIRM</name>
<dbReference type="PROSITE" id="PS51257">
    <property type="entry name" value="PROKAR_LIPOPROTEIN"/>
    <property type="match status" value="1"/>
</dbReference>
<comment type="caution">
    <text evidence="7">The sequence shown here is derived from an EMBL/GenBank/DDBJ whole genome shotgun (WGS) entry which is preliminary data.</text>
</comment>
<evidence type="ECO:0000256" key="2">
    <source>
        <dbReference type="ARBA" id="ARBA00022448"/>
    </source>
</evidence>
<reference evidence="7 8" key="1">
    <citation type="submission" date="2020-06" db="EMBL/GenBank/DDBJ databases">
        <title>Anaerococcus sp. nov., isolated form swine feces.</title>
        <authorList>
            <person name="Yu S."/>
        </authorList>
    </citation>
    <scope>NUCLEOTIDE SEQUENCE [LARGE SCALE GENOMIC DNA]</scope>
    <source>
        <strain evidence="7 8">AGMB00486</strain>
    </source>
</reference>
<evidence type="ECO:0000256" key="3">
    <source>
        <dbReference type="ARBA" id="ARBA00022729"/>
    </source>
</evidence>
<dbReference type="CDD" id="cd00995">
    <property type="entry name" value="PBP2_NikA_DppA_OppA_like"/>
    <property type="match status" value="1"/>
</dbReference>
<dbReference type="Gene3D" id="3.10.105.10">
    <property type="entry name" value="Dipeptide-binding Protein, Domain 3"/>
    <property type="match status" value="1"/>
</dbReference>
<dbReference type="Gene3D" id="3.40.190.10">
    <property type="entry name" value="Periplasmic binding protein-like II"/>
    <property type="match status" value="1"/>
</dbReference>
<accession>A0ABX2N987</accession>
<proteinExistence type="inferred from homology"/>
<evidence type="ECO:0000259" key="6">
    <source>
        <dbReference type="Pfam" id="PF00496"/>
    </source>
</evidence>
<evidence type="ECO:0000256" key="1">
    <source>
        <dbReference type="ARBA" id="ARBA00005695"/>
    </source>
</evidence>
<evidence type="ECO:0000256" key="4">
    <source>
        <dbReference type="SAM" id="MobiDB-lite"/>
    </source>
</evidence>
<keyword evidence="2" id="KW-0813">Transport</keyword>
<comment type="similarity">
    <text evidence="1">Belongs to the bacterial solute-binding protein 5 family.</text>
</comment>
<dbReference type="SUPFAM" id="SSF53850">
    <property type="entry name" value="Periplasmic binding protein-like II"/>
    <property type="match status" value="1"/>
</dbReference>
<gene>
    <name evidence="7" type="ORF">HV819_04590</name>
</gene>
<evidence type="ECO:0000256" key="5">
    <source>
        <dbReference type="SAM" id="SignalP"/>
    </source>
</evidence>
<feature type="signal peptide" evidence="5">
    <location>
        <begin position="1"/>
        <end position="23"/>
    </location>
</feature>
<protein>
    <submittedName>
        <fullName evidence="7">ABC transporter substrate-binding protein</fullName>
    </submittedName>
</protein>